<organism evidence="3 4">
    <name type="scientific">Pseudoramibacter alactolyticus ATCC 23263</name>
    <dbReference type="NCBI Taxonomy" id="887929"/>
    <lineage>
        <taxon>Bacteria</taxon>
        <taxon>Bacillati</taxon>
        <taxon>Bacillota</taxon>
        <taxon>Clostridia</taxon>
        <taxon>Eubacteriales</taxon>
        <taxon>Eubacteriaceae</taxon>
        <taxon>Pseudoramibacter</taxon>
    </lineage>
</organism>
<dbReference type="OrthoDB" id="1779187at2"/>
<keyword evidence="1" id="KW-0413">Isomerase</keyword>
<dbReference type="InterPro" id="IPR013022">
    <property type="entry name" value="Xyl_isomerase-like_TIM-brl"/>
</dbReference>
<dbReference type="Gene3D" id="3.20.20.150">
    <property type="entry name" value="Divalent-metal-dependent TIM barrel enzymes"/>
    <property type="match status" value="1"/>
</dbReference>
<dbReference type="PANTHER" id="PTHR43489:SF7">
    <property type="entry name" value="3-DEHYDRO-D-GULOSIDE 4-EPIMERASE-RELATED"/>
    <property type="match status" value="1"/>
</dbReference>
<dbReference type="AlphaFoldDB" id="E6MG37"/>
<accession>E6MG37</accession>
<comment type="caution">
    <text evidence="3">The sequence shown here is derived from an EMBL/GenBank/DDBJ whole genome shotgun (WGS) entry which is preliminary data.</text>
</comment>
<dbReference type="GO" id="GO:0016853">
    <property type="term" value="F:isomerase activity"/>
    <property type="evidence" value="ECO:0007669"/>
    <property type="project" value="UniProtKB-KW"/>
</dbReference>
<gene>
    <name evidence="3" type="ORF">HMP0721_0970</name>
</gene>
<keyword evidence="3" id="KW-0378">Hydrolase</keyword>
<reference evidence="3 4" key="1">
    <citation type="submission" date="2010-12" db="EMBL/GenBank/DDBJ databases">
        <authorList>
            <person name="Muzny D."/>
            <person name="Qin X."/>
            <person name="Deng J."/>
            <person name="Jiang H."/>
            <person name="Liu Y."/>
            <person name="Qu J."/>
            <person name="Song X.-Z."/>
            <person name="Zhang L."/>
            <person name="Thornton R."/>
            <person name="Coyle M."/>
            <person name="Francisco L."/>
            <person name="Jackson L."/>
            <person name="Javaid M."/>
            <person name="Korchina V."/>
            <person name="Kovar C."/>
            <person name="Mata R."/>
            <person name="Mathew T."/>
            <person name="Ngo R."/>
            <person name="Nguyen L."/>
            <person name="Nguyen N."/>
            <person name="Okwuonu G."/>
            <person name="Ongeri F."/>
            <person name="Pham C."/>
            <person name="Simmons D."/>
            <person name="Wilczek-Boney K."/>
            <person name="Hale W."/>
            <person name="Jakkamsetti A."/>
            <person name="Pham P."/>
            <person name="Ruth R."/>
            <person name="San Lucas F."/>
            <person name="Warren J."/>
            <person name="Zhang J."/>
            <person name="Zhao Z."/>
            <person name="Zhou C."/>
            <person name="Zhu D."/>
            <person name="Lee S."/>
            <person name="Bess C."/>
            <person name="Blankenburg K."/>
            <person name="Forbes L."/>
            <person name="Fu Q."/>
            <person name="Gubbala S."/>
            <person name="Hirani K."/>
            <person name="Jayaseelan J.C."/>
            <person name="Lara F."/>
            <person name="Munidasa M."/>
            <person name="Palculict T."/>
            <person name="Patil S."/>
            <person name="Pu L.-L."/>
            <person name="Saada N."/>
            <person name="Tang L."/>
            <person name="Weissenberger G."/>
            <person name="Zhu Y."/>
            <person name="Hemphill L."/>
            <person name="Shang Y."/>
            <person name="Youmans B."/>
            <person name="Ayvaz T."/>
            <person name="Ross M."/>
            <person name="Santibanez J."/>
            <person name="Aqrawi P."/>
            <person name="Gross S."/>
            <person name="Joshi V."/>
            <person name="Fowler G."/>
            <person name="Nazareth L."/>
            <person name="Reid J."/>
            <person name="Worley K."/>
            <person name="Petrosino J."/>
            <person name="Highlander S."/>
            <person name="Gibbs R."/>
        </authorList>
    </citation>
    <scope>NUCLEOTIDE SEQUENCE [LARGE SCALE GENOMIC DNA]</scope>
    <source>
        <strain evidence="3 4">ATCC 23263</strain>
    </source>
</reference>
<feature type="domain" description="Xylose isomerase-like TIM barrel" evidence="2">
    <location>
        <begin position="27"/>
        <end position="270"/>
    </location>
</feature>
<dbReference type="SUPFAM" id="SSF51658">
    <property type="entry name" value="Xylose isomerase-like"/>
    <property type="match status" value="1"/>
</dbReference>
<evidence type="ECO:0000256" key="1">
    <source>
        <dbReference type="ARBA" id="ARBA00023235"/>
    </source>
</evidence>
<keyword evidence="3" id="KW-0540">Nuclease</keyword>
<dbReference type="eggNOG" id="COG1082">
    <property type="taxonomic scope" value="Bacteria"/>
</dbReference>
<keyword evidence="4" id="KW-1185">Reference proteome</keyword>
<evidence type="ECO:0000313" key="3">
    <source>
        <dbReference type="EMBL" id="EFV01577.1"/>
    </source>
</evidence>
<dbReference type="Pfam" id="PF01261">
    <property type="entry name" value="AP_endonuc_2"/>
    <property type="match status" value="1"/>
</dbReference>
<sequence>MIHSVAISEMVGTHYFSPLKGDFKTCIDQAAQIGYEGVEIHVRNPFAVDFNELHDYALSKGVSITSIGTGMACGYDGHYFTNPDALARKECQRVFNGFLEGAKICDNAIVLFGLMKGPLPDDRLRELYKDILFESLQPCVETADKLGCDITIEAINRFMAAYLWSVEETMEFVERFDSPHVTIHLDTFHMNIEDKSMRDAIIRSKDRLGYFHMSDSDRCYPGHGHIDFKEIVDTLYEVGFCKGDDVWAFEYESIPDTVTSAKLGLDCIKSYEH</sequence>
<dbReference type="RefSeq" id="WP_006598394.1">
    <property type="nucleotide sequence ID" value="NZ_GL622359.1"/>
</dbReference>
<dbReference type="STRING" id="887929.HMP0721_0970"/>
<dbReference type="Proteomes" id="UP000004754">
    <property type="component" value="Unassembled WGS sequence"/>
</dbReference>
<name>E6MG37_9FIRM</name>
<dbReference type="InterPro" id="IPR050417">
    <property type="entry name" value="Sugar_Epim/Isomerase"/>
</dbReference>
<evidence type="ECO:0000259" key="2">
    <source>
        <dbReference type="Pfam" id="PF01261"/>
    </source>
</evidence>
<dbReference type="HOGENOM" id="CLU_050006_8_1_9"/>
<evidence type="ECO:0000313" key="4">
    <source>
        <dbReference type="Proteomes" id="UP000004754"/>
    </source>
</evidence>
<dbReference type="EMBL" id="AEQN01000016">
    <property type="protein sequence ID" value="EFV01577.1"/>
    <property type="molecule type" value="Genomic_DNA"/>
</dbReference>
<dbReference type="InterPro" id="IPR036237">
    <property type="entry name" value="Xyl_isomerase-like_sf"/>
</dbReference>
<protein>
    <submittedName>
        <fullName evidence="3">AP endonuclease, family 2</fullName>
    </submittedName>
</protein>
<proteinExistence type="predicted"/>
<keyword evidence="3" id="KW-0255">Endonuclease</keyword>
<dbReference type="PANTHER" id="PTHR43489">
    <property type="entry name" value="ISOMERASE"/>
    <property type="match status" value="1"/>
</dbReference>
<dbReference type="GO" id="GO:0004519">
    <property type="term" value="F:endonuclease activity"/>
    <property type="evidence" value="ECO:0007669"/>
    <property type="project" value="UniProtKB-KW"/>
</dbReference>